<protein>
    <submittedName>
        <fullName evidence="1">Uncharacterized protein</fullName>
    </submittedName>
</protein>
<dbReference type="EMBL" id="JAIWYP010000005">
    <property type="protein sequence ID" value="KAH3829050.1"/>
    <property type="molecule type" value="Genomic_DNA"/>
</dbReference>
<evidence type="ECO:0000313" key="2">
    <source>
        <dbReference type="Proteomes" id="UP000828390"/>
    </source>
</evidence>
<reference evidence="1" key="2">
    <citation type="submission" date="2020-11" db="EMBL/GenBank/DDBJ databases">
        <authorList>
            <person name="McCartney M.A."/>
            <person name="Auch B."/>
            <person name="Kono T."/>
            <person name="Mallez S."/>
            <person name="Becker A."/>
            <person name="Gohl D.M."/>
            <person name="Silverstein K.A.T."/>
            <person name="Koren S."/>
            <person name="Bechman K.B."/>
            <person name="Herman A."/>
            <person name="Abrahante J.E."/>
            <person name="Garbe J."/>
        </authorList>
    </citation>
    <scope>NUCLEOTIDE SEQUENCE</scope>
    <source>
        <strain evidence="1">Duluth1</strain>
        <tissue evidence="1">Whole animal</tissue>
    </source>
</reference>
<organism evidence="1 2">
    <name type="scientific">Dreissena polymorpha</name>
    <name type="common">Zebra mussel</name>
    <name type="synonym">Mytilus polymorpha</name>
    <dbReference type="NCBI Taxonomy" id="45954"/>
    <lineage>
        <taxon>Eukaryota</taxon>
        <taxon>Metazoa</taxon>
        <taxon>Spiralia</taxon>
        <taxon>Lophotrochozoa</taxon>
        <taxon>Mollusca</taxon>
        <taxon>Bivalvia</taxon>
        <taxon>Autobranchia</taxon>
        <taxon>Heteroconchia</taxon>
        <taxon>Euheterodonta</taxon>
        <taxon>Imparidentia</taxon>
        <taxon>Neoheterodontei</taxon>
        <taxon>Myida</taxon>
        <taxon>Dreissenoidea</taxon>
        <taxon>Dreissenidae</taxon>
        <taxon>Dreissena</taxon>
    </lineage>
</organism>
<dbReference type="Proteomes" id="UP000828390">
    <property type="component" value="Unassembled WGS sequence"/>
</dbReference>
<proteinExistence type="predicted"/>
<accession>A0A9D4H7P7</accession>
<sequence>MHDVLKPHTHNAPYTHKLTHTTVHSRYLDIGYLDILDMSKLIHVKNGLIESSHTDIKSASVCPMTLPV</sequence>
<name>A0A9D4H7P7_DREPO</name>
<evidence type="ECO:0000313" key="1">
    <source>
        <dbReference type="EMBL" id="KAH3829050.1"/>
    </source>
</evidence>
<comment type="caution">
    <text evidence="1">The sequence shown here is derived from an EMBL/GenBank/DDBJ whole genome shotgun (WGS) entry which is preliminary data.</text>
</comment>
<keyword evidence="2" id="KW-1185">Reference proteome</keyword>
<reference evidence="1" key="1">
    <citation type="journal article" date="2019" name="bioRxiv">
        <title>The Genome of the Zebra Mussel, Dreissena polymorpha: A Resource for Invasive Species Research.</title>
        <authorList>
            <person name="McCartney M.A."/>
            <person name="Auch B."/>
            <person name="Kono T."/>
            <person name="Mallez S."/>
            <person name="Zhang Y."/>
            <person name="Obille A."/>
            <person name="Becker A."/>
            <person name="Abrahante J.E."/>
            <person name="Garbe J."/>
            <person name="Badalamenti J.P."/>
            <person name="Herman A."/>
            <person name="Mangelson H."/>
            <person name="Liachko I."/>
            <person name="Sullivan S."/>
            <person name="Sone E.D."/>
            <person name="Koren S."/>
            <person name="Silverstein K.A.T."/>
            <person name="Beckman K.B."/>
            <person name="Gohl D.M."/>
        </authorList>
    </citation>
    <scope>NUCLEOTIDE SEQUENCE</scope>
    <source>
        <strain evidence="1">Duluth1</strain>
        <tissue evidence="1">Whole animal</tissue>
    </source>
</reference>
<gene>
    <name evidence="1" type="ORF">DPMN_131038</name>
</gene>
<dbReference type="AlphaFoldDB" id="A0A9D4H7P7"/>